<feature type="domain" description="Xylose isomerase-like TIM barrel" evidence="8">
    <location>
        <begin position="18"/>
        <end position="275"/>
    </location>
</feature>
<evidence type="ECO:0000313" key="9">
    <source>
        <dbReference type="EMBL" id="KNZ68251.1"/>
    </source>
</evidence>
<evidence type="ECO:0000256" key="5">
    <source>
        <dbReference type="ARBA" id="ARBA00022833"/>
    </source>
</evidence>
<evidence type="ECO:0000259" key="8">
    <source>
        <dbReference type="Pfam" id="PF01261"/>
    </source>
</evidence>
<comment type="cofactor">
    <cofactor evidence="7">
        <name>Zn(2+)</name>
        <dbReference type="ChEBI" id="CHEBI:29105"/>
    </cofactor>
    <text evidence="7">Binds 3 Zn(2+) ions.</text>
</comment>
<dbReference type="PROSITE" id="PS00730">
    <property type="entry name" value="AP_NUCLEASE_F2_2"/>
    <property type="match status" value="1"/>
</dbReference>
<keyword evidence="2 7" id="KW-0479">Metal-binding</keyword>
<dbReference type="RefSeq" id="WP_013120260.1">
    <property type="nucleotide sequence ID" value="NZ_LGTE01000040.1"/>
</dbReference>
<dbReference type="GO" id="GO:0008833">
    <property type="term" value="F:deoxyribonuclease IV (phage-T4-induced) activity"/>
    <property type="evidence" value="ECO:0007669"/>
    <property type="project" value="UniProtKB-UniRule"/>
</dbReference>
<comment type="caution">
    <text evidence="9">The sequence shown here is derived from an EMBL/GenBank/DDBJ whole genome shotgun (WGS) entry which is preliminary data.</text>
</comment>
<dbReference type="InterPro" id="IPR001719">
    <property type="entry name" value="AP_endonuc_2"/>
</dbReference>
<dbReference type="Pfam" id="PF01261">
    <property type="entry name" value="AP_endonuc_2"/>
    <property type="match status" value="1"/>
</dbReference>
<dbReference type="GO" id="GO:0003906">
    <property type="term" value="F:DNA-(apurinic or apyrimidinic site) endonuclease activity"/>
    <property type="evidence" value="ECO:0007669"/>
    <property type="project" value="TreeGrafter"/>
</dbReference>
<sequence length="278" mass="31229">MRIGMHVKIGQGLPEAVKSAVSYGCNTFQMFSRSPRGGKARPFTEEELNEFHRLVTENKIFPVIVHMPYILNLANPDEEMHKYAVRLILEDLERADQLQAQYLVLHVGSHRGTGEEIGLRQMVNGLAEIINNYAGQVTILLENTAGAGHELGYRFEHLAWIMERLKTDKVAVCFDTCHAFGAGYNLVTEEAVQKTLQDFDSVIGLHLLKVIHANDSAYPLGSKKDRHAHIGKGLIGPEGFRTLLHDQRLHEVPFILETPVDKEGDWVSNLKTLRSLAE</sequence>
<feature type="binding site" evidence="7">
    <location>
        <position position="225"/>
    </location>
    <ligand>
        <name>Zn(2+)</name>
        <dbReference type="ChEBI" id="CHEBI:29105"/>
        <label>3</label>
    </ligand>
</feature>
<keyword evidence="3 7" id="KW-0227">DNA damage</keyword>
<feature type="binding site" evidence="7">
    <location>
        <position position="106"/>
    </location>
    <ligand>
        <name>Zn(2+)</name>
        <dbReference type="ChEBI" id="CHEBI:29105"/>
        <label>1</label>
    </ligand>
</feature>
<dbReference type="Proteomes" id="UP000037175">
    <property type="component" value="Unassembled WGS sequence"/>
</dbReference>
<feature type="binding site" evidence="7">
    <location>
        <position position="227"/>
    </location>
    <ligand>
        <name>Zn(2+)</name>
        <dbReference type="ChEBI" id="CHEBI:29105"/>
        <label>3</label>
    </ligand>
</feature>
<dbReference type="GO" id="GO:0003677">
    <property type="term" value="F:DNA binding"/>
    <property type="evidence" value="ECO:0007669"/>
    <property type="project" value="InterPro"/>
</dbReference>
<feature type="binding site" evidence="7">
    <location>
        <position position="66"/>
    </location>
    <ligand>
        <name>Zn(2+)</name>
        <dbReference type="ChEBI" id="CHEBI:29105"/>
        <label>1</label>
    </ligand>
</feature>
<keyword evidence="7" id="KW-0540">Nuclease</keyword>
<keyword evidence="5 7" id="KW-0862">Zinc</keyword>
<dbReference type="PANTHER" id="PTHR21445">
    <property type="entry name" value="ENDONUCLEASE IV ENDODEOXYRIBONUCLEASE IV"/>
    <property type="match status" value="1"/>
</dbReference>
<evidence type="ECO:0000256" key="7">
    <source>
        <dbReference type="HAMAP-Rule" id="MF_00152"/>
    </source>
</evidence>
<dbReference type="AlphaFoldDB" id="A0A0L6VYG4"/>
<comment type="function">
    <text evidence="7">Endonuclease IV plays a role in DNA repair. It cleaves phosphodiester bonds at apurinic or apyrimidinic (AP) sites, generating a 3'-hydroxyl group and a 5'-terminal sugar phosphate.</text>
</comment>
<dbReference type="SMART" id="SM00518">
    <property type="entry name" value="AP2Ec"/>
    <property type="match status" value="1"/>
</dbReference>
<accession>A0A0L6VYG4</accession>
<proteinExistence type="inferred from homology"/>
<evidence type="ECO:0000256" key="1">
    <source>
        <dbReference type="ARBA" id="ARBA00005340"/>
    </source>
</evidence>
<dbReference type="GO" id="GO:0008081">
    <property type="term" value="F:phosphoric diester hydrolase activity"/>
    <property type="evidence" value="ECO:0007669"/>
    <property type="project" value="TreeGrafter"/>
</dbReference>
<evidence type="ECO:0000256" key="3">
    <source>
        <dbReference type="ARBA" id="ARBA00022763"/>
    </source>
</evidence>
<keyword evidence="7 9" id="KW-0255">Endonuclease</keyword>
<keyword evidence="10" id="KW-1185">Reference proteome</keyword>
<keyword evidence="6 7" id="KW-0234">DNA repair</keyword>
<feature type="binding site" evidence="7">
    <location>
        <position position="142"/>
    </location>
    <ligand>
        <name>Zn(2+)</name>
        <dbReference type="ChEBI" id="CHEBI:29105"/>
        <label>2</label>
    </ligand>
</feature>
<dbReference type="PROSITE" id="PS51432">
    <property type="entry name" value="AP_NUCLEASE_F2_4"/>
    <property type="match status" value="1"/>
</dbReference>
<evidence type="ECO:0000256" key="4">
    <source>
        <dbReference type="ARBA" id="ARBA00022801"/>
    </source>
</evidence>
<name>A0A0L6VYG4_9FIRM</name>
<dbReference type="CDD" id="cd00019">
    <property type="entry name" value="AP2Ec"/>
    <property type="match status" value="1"/>
</dbReference>
<dbReference type="GO" id="GO:0008270">
    <property type="term" value="F:zinc ion binding"/>
    <property type="evidence" value="ECO:0007669"/>
    <property type="project" value="UniProtKB-UniRule"/>
</dbReference>
<dbReference type="HAMAP" id="MF_00152">
    <property type="entry name" value="Nfo"/>
    <property type="match status" value="1"/>
</dbReference>
<dbReference type="InterPro" id="IPR013022">
    <property type="entry name" value="Xyl_isomerase-like_TIM-brl"/>
</dbReference>
<feature type="binding site" evidence="7">
    <location>
        <position position="142"/>
    </location>
    <ligand>
        <name>Zn(2+)</name>
        <dbReference type="ChEBI" id="CHEBI:29105"/>
        <label>1</label>
    </ligand>
</feature>
<dbReference type="InterPro" id="IPR018246">
    <property type="entry name" value="AP_endonuc_F2_Zn_BS"/>
</dbReference>
<evidence type="ECO:0000256" key="6">
    <source>
        <dbReference type="ARBA" id="ARBA00023204"/>
    </source>
</evidence>
<dbReference type="PROSITE" id="PS00731">
    <property type="entry name" value="AP_NUCLEASE_F2_3"/>
    <property type="match status" value="1"/>
</dbReference>
<dbReference type="EMBL" id="LGTE01000040">
    <property type="protein sequence ID" value="KNZ68251.1"/>
    <property type="molecule type" value="Genomic_DNA"/>
</dbReference>
<dbReference type="EC" id="3.1.21.2" evidence="7"/>
<reference evidence="10" key="1">
    <citation type="submission" date="2015-07" db="EMBL/GenBank/DDBJ databases">
        <title>Complete Genome of Thermincola ferriacetica strain Z-0001T.</title>
        <authorList>
            <person name="Lusk B."/>
            <person name="Badalamenti J.P."/>
            <person name="Parameswaran P."/>
            <person name="Bond D.R."/>
            <person name="Torres C.I."/>
        </authorList>
    </citation>
    <scope>NUCLEOTIDE SEQUENCE [LARGE SCALE GENOMIC DNA]</scope>
    <source>
        <strain evidence="10">Z-0001</strain>
    </source>
</reference>
<keyword evidence="4 7" id="KW-0378">Hydrolase</keyword>
<feature type="binding site" evidence="7">
    <location>
        <position position="257"/>
    </location>
    <ligand>
        <name>Zn(2+)</name>
        <dbReference type="ChEBI" id="CHEBI:29105"/>
        <label>2</label>
    </ligand>
</feature>
<gene>
    <name evidence="7" type="primary">nfo</name>
    <name evidence="9" type="ORF">Tfer_3202</name>
</gene>
<protein>
    <recommendedName>
        <fullName evidence="7">Probable endonuclease 4</fullName>
        <ecNumber evidence="7">3.1.21.2</ecNumber>
    </recommendedName>
    <alternativeName>
        <fullName evidence="7">Endodeoxyribonuclease IV</fullName>
    </alternativeName>
    <alternativeName>
        <fullName evidence="7">Endonuclease IV</fullName>
    </alternativeName>
</protein>
<comment type="catalytic activity">
    <reaction evidence="7">
        <text>Endonucleolytic cleavage to 5'-phosphooligonucleotide end-products.</text>
        <dbReference type="EC" id="3.1.21.2"/>
    </reaction>
</comment>
<dbReference type="NCBIfam" id="TIGR00587">
    <property type="entry name" value="nfo"/>
    <property type="match status" value="1"/>
</dbReference>
<dbReference type="PANTHER" id="PTHR21445:SF0">
    <property type="entry name" value="APURINIC-APYRIMIDINIC ENDONUCLEASE"/>
    <property type="match status" value="1"/>
</dbReference>
<comment type="similarity">
    <text evidence="1 7">Belongs to the AP endonuclease 2 family.</text>
</comment>
<dbReference type="FunFam" id="3.20.20.150:FF:000001">
    <property type="entry name" value="Probable endonuclease 4"/>
    <property type="match status" value="1"/>
</dbReference>
<evidence type="ECO:0000313" key="10">
    <source>
        <dbReference type="Proteomes" id="UP000037175"/>
    </source>
</evidence>
<dbReference type="GO" id="GO:0006284">
    <property type="term" value="P:base-excision repair"/>
    <property type="evidence" value="ECO:0007669"/>
    <property type="project" value="TreeGrafter"/>
</dbReference>
<organism evidence="9 10">
    <name type="scientific">Thermincola ferriacetica</name>
    <dbReference type="NCBI Taxonomy" id="281456"/>
    <lineage>
        <taxon>Bacteria</taxon>
        <taxon>Bacillati</taxon>
        <taxon>Bacillota</taxon>
        <taxon>Clostridia</taxon>
        <taxon>Eubacteriales</taxon>
        <taxon>Thermincolaceae</taxon>
        <taxon>Thermincola</taxon>
    </lineage>
</organism>
<dbReference type="PATRIC" id="fig|281456.6.peg.3373"/>
<feature type="binding site" evidence="7">
    <location>
        <position position="212"/>
    </location>
    <ligand>
        <name>Zn(2+)</name>
        <dbReference type="ChEBI" id="CHEBI:29105"/>
        <label>2</label>
    </ligand>
</feature>
<evidence type="ECO:0000256" key="2">
    <source>
        <dbReference type="ARBA" id="ARBA00022723"/>
    </source>
</evidence>
<feature type="binding site" evidence="7">
    <location>
        <position position="178"/>
    </location>
    <ligand>
        <name>Zn(2+)</name>
        <dbReference type="ChEBI" id="CHEBI:29105"/>
        <label>3</label>
    </ligand>
</feature>
<feature type="binding site" evidence="7">
    <location>
        <position position="175"/>
    </location>
    <ligand>
        <name>Zn(2+)</name>
        <dbReference type="ChEBI" id="CHEBI:29105"/>
        <label>2</label>
    </ligand>
</feature>
<dbReference type="Gene3D" id="3.20.20.150">
    <property type="entry name" value="Divalent-metal-dependent TIM barrel enzymes"/>
    <property type="match status" value="1"/>
</dbReference>
<dbReference type="InterPro" id="IPR036237">
    <property type="entry name" value="Xyl_isomerase-like_sf"/>
</dbReference>
<dbReference type="SUPFAM" id="SSF51658">
    <property type="entry name" value="Xylose isomerase-like"/>
    <property type="match status" value="1"/>
</dbReference>